<feature type="domain" description="Neutral/alkaline non-lysosomal ceramidase C-terminal" evidence="17">
    <location>
        <begin position="607"/>
        <end position="770"/>
    </location>
</feature>
<evidence type="ECO:0000256" key="7">
    <source>
        <dbReference type="ARBA" id="ARBA00022801"/>
    </source>
</evidence>
<dbReference type="InterPro" id="IPR031331">
    <property type="entry name" value="NEUT/ALK_ceramidase_C"/>
</dbReference>
<comment type="catalytic activity">
    <reaction evidence="11 14">
        <text>an N-acylsphing-4-enine + H2O = sphing-4-enine + a fatty acid</text>
        <dbReference type="Rhea" id="RHEA:20856"/>
        <dbReference type="ChEBI" id="CHEBI:15377"/>
        <dbReference type="ChEBI" id="CHEBI:28868"/>
        <dbReference type="ChEBI" id="CHEBI:52639"/>
        <dbReference type="ChEBI" id="CHEBI:57756"/>
        <dbReference type="EC" id="3.5.1.23"/>
    </reaction>
</comment>
<feature type="signal peptide" evidence="15">
    <location>
        <begin position="1"/>
        <end position="24"/>
    </location>
</feature>
<dbReference type="GO" id="GO:0017040">
    <property type="term" value="F:N-acylsphingosine amidohydrolase activity"/>
    <property type="evidence" value="ECO:0007669"/>
    <property type="project" value="UniProtKB-UniRule"/>
</dbReference>
<evidence type="ECO:0000313" key="18">
    <source>
        <dbReference type="EMBL" id="KAI5066226.1"/>
    </source>
</evidence>
<dbReference type="GO" id="GO:0042759">
    <property type="term" value="P:long-chain fatty acid biosynthetic process"/>
    <property type="evidence" value="ECO:0007669"/>
    <property type="project" value="TreeGrafter"/>
</dbReference>
<feature type="binding site" evidence="13">
    <location>
        <position position="241"/>
    </location>
    <ligand>
        <name>Zn(2+)</name>
        <dbReference type="ChEBI" id="CHEBI:29105"/>
    </ligand>
</feature>
<gene>
    <name evidence="18" type="ORF">GOP47_0018850</name>
</gene>
<keyword evidence="14" id="KW-0746">Sphingolipid metabolism</keyword>
<name>A0A9D4UFE0_ADICA</name>
<dbReference type="GO" id="GO:0005576">
    <property type="term" value="C:extracellular region"/>
    <property type="evidence" value="ECO:0007669"/>
    <property type="project" value="UniProtKB-SubCell"/>
</dbReference>
<dbReference type="GO" id="GO:0046512">
    <property type="term" value="P:sphingosine biosynthetic process"/>
    <property type="evidence" value="ECO:0007669"/>
    <property type="project" value="TreeGrafter"/>
</dbReference>
<keyword evidence="6 15" id="KW-0732">Signal</keyword>
<evidence type="ECO:0000256" key="1">
    <source>
        <dbReference type="ARBA" id="ARBA00004240"/>
    </source>
</evidence>
<keyword evidence="13" id="KW-0862">Zinc</keyword>
<feature type="binding site" evidence="13">
    <location>
        <position position="576"/>
    </location>
    <ligand>
        <name>Zn(2+)</name>
        <dbReference type="ChEBI" id="CHEBI:29105"/>
    </ligand>
</feature>
<dbReference type="PANTHER" id="PTHR12670">
    <property type="entry name" value="CERAMIDASE"/>
    <property type="match status" value="1"/>
</dbReference>
<keyword evidence="14" id="KW-0443">Lipid metabolism</keyword>
<comment type="cofactor">
    <cofactor evidence="13">
        <name>Zn(2+)</name>
        <dbReference type="ChEBI" id="CHEBI:29105"/>
    </cofactor>
    <text evidence="13">Binds 1 zinc ion per subunit.</text>
</comment>
<feature type="active site" description="Nucleophile" evidence="12">
    <location>
        <position position="348"/>
    </location>
</feature>
<evidence type="ECO:0000256" key="5">
    <source>
        <dbReference type="ARBA" id="ARBA00022525"/>
    </source>
</evidence>
<dbReference type="Pfam" id="PF17048">
    <property type="entry name" value="Ceramidse_alk_C"/>
    <property type="match status" value="1"/>
</dbReference>
<evidence type="ECO:0000259" key="16">
    <source>
        <dbReference type="Pfam" id="PF04734"/>
    </source>
</evidence>
<keyword evidence="5" id="KW-0964">Secreted</keyword>
<dbReference type="InterPro" id="IPR006823">
    <property type="entry name" value="Ceramidase_alk"/>
</dbReference>
<dbReference type="Proteomes" id="UP000886520">
    <property type="component" value="Chromosome 18"/>
</dbReference>
<keyword evidence="8" id="KW-0256">Endoplasmic reticulum</keyword>
<accession>A0A9D4UFE0</accession>
<dbReference type="InterPro" id="IPR031329">
    <property type="entry name" value="NEUT/ALK_ceramidase_N"/>
</dbReference>
<dbReference type="GO" id="GO:0005783">
    <property type="term" value="C:endoplasmic reticulum"/>
    <property type="evidence" value="ECO:0007669"/>
    <property type="project" value="UniProtKB-SubCell"/>
</dbReference>
<dbReference type="EMBL" id="JABFUD020000018">
    <property type="protein sequence ID" value="KAI5066226.1"/>
    <property type="molecule type" value="Genomic_DNA"/>
</dbReference>
<organism evidence="18 19">
    <name type="scientific">Adiantum capillus-veneris</name>
    <name type="common">Maidenhair fern</name>
    <dbReference type="NCBI Taxonomy" id="13818"/>
    <lineage>
        <taxon>Eukaryota</taxon>
        <taxon>Viridiplantae</taxon>
        <taxon>Streptophyta</taxon>
        <taxon>Embryophyta</taxon>
        <taxon>Tracheophyta</taxon>
        <taxon>Polypodiopsida</taxon>
        <taxon>Polypodiidae</taxon>
        <taxon>Polypodiales</taxon>
        <taxon>Pteridineae</taxon>
        <taxon>Pteridaceae</taxon>
        <taxon>Vittarioideae</taxon>
        <taxon>Adiantum</taxon>
    </lineage>
</organism>
<evidence type="ECO:0000256" key="9">
    <source>
        <dbReference type="ARBA" id="ARBA00023034"/>
    </source>
</evidence>
<keyword evidence="13" id="KW-0479">Metal-binding</keyword>
<evidence type="ECO:0000256" key="11">
    <source>
        <dbReference type="ARBA" id="ARBA00048057"/>
    </source>
</evidence>
<dbReference type="PANTHER" id="PTHR12670:SF1">
    <property type="entry name" value="NEUTRAL CERAMIDASE"/>
    <property type="match status" value="1"/>
</dbReference>
<dbReference type="GO" id="GO:0016020">
    <property type="term" value="C:membrane"/>
    <property type="evidence" value="ECO:0007669"/>
    <property type="project" value="GOC"/>
</dbReference>
<evidence type="ECO:0000256" key="12">
    <source>
        <dbReference type="PIRSR" id="PIRSR606823-1"/>
    </source>
</evidence>
<evidence type="ECO:0000256" key="2">
    <source>
        <dbReference type="ARBA" id="ARBA00004555"/>
    </source>
</evidence>
<dbReference type="OrthoDB" id="191371at2759"/>
<reference evidence="18" key="1">
    <citation type="submission" date="2021-01" db="EMBL/GenBank/DDBJ databases">
        <title>Adiantum capillus-veneris genome.</title>
        <authorList>
            <person name="Fang Y."/>
            <person name="Liao Q."/>
        </authorList>
    </citation>
    <scope>NUCLEOTIDE SEQUENCE</scope>
    <source>
        <strain evidence="18">H3</strain>
        <tissue evidence="18">Leaf</tissue>
    </source>
</reference>
<evidence type="ECO:0000313" key="19">
    <source>
        <dbReference type="Proteomes" id="UP000886520"/>
    </source>
</evidence>
<evidence type="ECO:0000256" key="4">
    <source>
        <dbReference type="ARBA" id="ARBA00009835"/>
    </source>
</evidence>
<feature type="chain" id="PRO_5038615654" description="Neutral ceramidase" evidence="15">
    <location>
        <begin position="25"/>
        <end position="771"/>
    </location>
</feature>
<sequence>MAYLHMASCLFCFVLIAGLMGSSASSTASPDSSGYLIGTGSYDITGPAADVNMMGYANPLQNAAGIHIRLRARTFIVAEKSSTNESIQNRIVFVNLDACMASQAVTNKVLQRLKNRYGDMYSEKNVAISGTHTHSGPGGYLQYVLYIITSMGFVRRSFDAIVDGIENSIIQAHDNLRPGSIFVNHGDLLDANINRSPSAYLNNPSKERALYQYNVDKQMTLLKFVDSEWGPVGAFNWFAVHGTSMSRDNKLISGDNKGVAARLMEDWYDNQLAEKGEWFIDSFDTADILSSVISKSDKRASSRFVRFSSASDGKRPEVIPRRVRSLFQGTSRPRFVAAFCQSNVGDTSPNVQGAVCLDTGIACDFNHSTCSGRSELCIGRGPAYPDDFASTTIIGDRQFKKAVQLFDGATKQLSGTIGYRQKHLDFSKLEVDLPSGEKVHTCPAAVGFSFAAGTTDGPGAFDFKQGDHQGNTFWRIVGAALKPPAKSQIKCQQPKPVLIDTGEMTKPYSWAPSILPIQILRVGQMVLLSVPAEFTTMAGRRLRDAVKETLIAESGGEFNKDTVVVIAGLTNAYSQYVTTYEEYEIQRYEGASTLYGPHTLSAYIQEFQKLAAALAKGEDVEEGPSPPLLLDKQLELLPPVVLDSTPSGSSFGDLIEDVPSNSSYTEGDIVKVKFWSACPRNDLFTESTFALVERLDNDENWVPAYDDDDLCLRFMWGRPFLKSPQSFATIRWEIPDRVVPGVYRIRHFGAAKHFFGSVRHFIGTTKSFVVY</sequence>
<dbReference type="GO" id="GO:0046514">
    <property type="term" value="P:ceramide catabolic process"/>
    <property type="evidence" value="ECO:0007669"/>
    <property type="project" value="InterPro"/>
</dbReference>
<dbReference type="EC" id="3.5.1.23" evidence="14"/>
<keyword evidence="9" id="KW-0333">Golgi apparatus</keyword>
<comment type="caution">
    <text evidence="18">The sequence shown here is derived from an EMBL/GenBank/DDBJ whole genome shotgun (WGS) entry which is preliminary data.</text>
</comment>
<dbReference type="InterPro" id="IPR038445">
    <property type="entry name" value="NCDase_C_sf"/>
</dbReference>
<evidence type="ECO:0000256" key="6">
    <source>
        <dbReference type="ARBA" id="ARBA00022729"/>
    </source>
</evidence>
<evidence type="ECO:0000256" key="14">
    <source>
        <dbReference type="RuleBase" id="RU366019"/>
    </source>
</evidence>
<keyword evidence="19" id="KW-1185">Reference proteome</keyword>
<feature type="binding site" evidence="13">
    <location>
        <position position="533"/>
    </location>
    <ligand>
        <name>Zn(2+)</name>
        <dbReference type="ChEBI" id="CHEBI:29105"/>
    </ligand>
</feature>
<dbReference type="Pfam" id="PF04734">
    <property type="entry name" value="Ceramidase_alk"/>
    <property type="match status" value="1"/>
</dbReference>
<dbReference type="GO" id="GO:0005794">
    <property type="term" value="C:Golgi apparatus"/>
    <property type="evidence" value="ECO:0007669"/>
    <property type="project" value="UniProtKB-SubCell"/>
</dbReference>
<dbReference type="FunFam" id="2.60.40.2300:FF:000002">
    <property type="entry name" value="Neutral/alkaline non-lysosomal ceramidase"/>
    <property type="match status" value="1"/>
</dbReference>
<keyword evidence="7 14" id="KW-0378">Hydrolase</keyword>
<feature type="domain" description="Neutral/alkaline non-lysosomal ceramidase N-terminal" evidence="16">
    <location>
        <begin position="35"/>
        <end position="605"/>
    </location>
</feature>
<evidence type="ECO:0000256" key="15">
    <source>
        <dbReference type="SAM" id="SignalP"/>
    </source>
</evidence>
<dbReference type="AlphaFoldDB" id="A0A9D4UFE0"/>
<evidence type="ECO:0000259" key="17">
    <source>
        <dbReference type="Pfam" id="PF17048"/>
    </source>
</evidence>
<dbReference type="GO" id="GO:0046872">
    <property type="term" value="F:metal ion binding"/>
    <property type="evidence" value="ECO:0007669"/>
    <property type="project" value="UniProtKB-KW"/>
</dbReference>
<evidence type="ECO:0000256" key="13">
    <source>
        <dbReference type="PIRSR" id="PIRSR606823-2"/>
    </source>
</evidence>
<protein>
    <recommendedName>
        <fullName evidence="14">Neutral ceramidase</fullName>
        <ecNumber evidence="14">3.5.1.23</ecNumber>
    </recommendedName>
</protein>
<keyword evidence="10" id="KW-0325">Glycoprotein</keyword>
<feature type="binding site" evidence="13">
    <location>
        <position position="132"/>
    </location>
    <ligand>
        <name>Zn(2+)</name>
        <dbReference type="ChEBI" id="CHEBI:29105"/>
    </ligand>
</feature>
<evidence type="ECO:0000256" key="8">
    <source>
        <dbReference type="ARBA" id="ARBA00022824"/>
    </source>
</evidence>
<comment type="similarity">
    <text evidence="4 14">Belongs to the neutral ceramidase family.</text>
</comment>
<evidence type="ECO:0000256" key="10">
    <source>
        <dbReference type="ARBA" id="ARBA00023180"/>
    </source>
</evidence>
<proteinExistence type="inferred from homology"/>
<evidence type="ECO:0000256" key="3">
    <source>
        <dbReference type="ARBA" id="ARBA00004613"/>
    </source>
</evidence>
<dbReference type="Gene3D" id="2.60.40.2300">
    <property type="entry name" value="Neutral/alkaline non-lysosomal ceramidase, C-terminal domain"/>
    <property type="match status" value="1"/>
</dbReference>
<comment type="subcellular location">
    <subcellularLocation>
        <location evidence="1">Endoplasmic reticulum</location>
    </subcellularLocation>
    <subcellularLocation>
        <location evidence="2">Golgi apparatus</location>
    </subcellularLocation>
    <subcellularLocation>
        <location evidence="3">Secreted</location>
    </subcellularLocation>
</comment>